<evidence type="ECO:0000259" key="2">
    <source>
        <dbReference type="Pfam" id="PF13360"/>
    </source>
</evidence>
<feature type="region of interest" description="Disordered" evidence="1">
    <location>
        <begin position="11"/>
        <end position="88"/>
    </location>
</feature>
<sequence>MTIWGAATCLLAGCGPRTPGETGSDSSQPTGSASDATDTKPGTGTPASEPGPTDPTPPPTTTATSGTDTDDASEDTSVTEIPPEPVIPLDQFTCAGARWRFVEPSPSLASNAHVDSRGHLRLTSGWDVLDFDPTGDLAGLIAPPSPWGWGGIDAADDLYVTFRDERAARKGLRKFAATGEVVWEIDRGPSPTKEFSGRVTVGPDGTTLVGTHSESRLERYDPAGALLWDKTIADKRFTDVVALNSAGVAAALRHGRDGAVIALAPDASVLWEQPFSTHPSGYADIDENGEVVATSRHGQPHVARLAADGSVLWDKLVELPQLTDPSVTALATNEAGATALSLHATLNGEMVALALRLDKNGEVAALHACDPTSQGRAIAIDEAGVVYLAGVVWAEDGEHLFAVALE</sequence>
<reference evidence="3" key="1">
    <citation type="submission" date="2022-11" db="EMBL/GenBank/DDBJ databases">
        <title>Minimal conservation of predation-associated metabolite biosynthetic gene clusters underscores biosynthetic potential of Myxococcota including descriptions for ten novel species: Archangium lansinium sp. nov., Myxococcus landrumus sp. nov., Nannocystis bai.</title>
        <authorList>
            <person name="Ahearne A."/>
            <person name="Stevens C."/>
            <person name="Dowd S."/>
        </authorList>
    </citation>
    <scope>NUCLEOTIDE SEQUENCE</scope>
    <source>
        <strain evidence="3">Fl3</strain>
    </source>
</reference>
<dbReference type="InterPro" id="IPR015943">
    <property type="entry name" value="WD40/YVTN_repeat-like_dom_sf"/>
</dbReference>
<dbReference type="Pfam" id="PF13360">
    <property type="entry name" value="PQQ_2"/>
    <property type="match status" value="1"/>
</dbReference>
<feature type="domain" description="Pyrrolo-quinoline quinone repeat" evidence="2">
    <location>
        <begin position="214"/>
        <end position="355"/>
    </location>
</feature>
<keyword evidence="4" id="KW-1185">Reference proteome</keyword>
<name>A0ABY7H8B5_9BACT</name>
<feature type="compositionally biased region" description="Polar residues" evidence="1">
    <location>
        <begin position="21"/>
        <end position="42"/>
    </location>
</feature>
<dbReference type="RefSeq" id="WP_269037667.1">
    <property type="nucleotide sequence ID" value="NZ_CP114040.1"/>
</dbReference>
<evidence type="ECO:0000313" key="4">
    <source>
        <dbReference type="Proteomes" id="UP001164459"/>
    </source>
</evidence>
<organism evidence="3 4">
    <name type="scientific">Nannocystis punicea</name>
    <dbReference type="NCBI Taxonomy" id="2995304"/>
    <lineage>
        <taxon>Bacteria</taxon>
        <taxon>Pseudomonadati</taxon>
        <taxon>Myxococcota</taxon>
        <taxon>Polyangia</taxon>
        <taxon>Nannocystales</taxon>
        <taxon>Nannocystaceae</taxon>
        <taxon>Nannocystis</taxon>
    </lineage>
</organism>
<dbReference type="Proteomes" id="UP001164459">
    <property type="component" value="Chromosome"/>
</dbReference>
<evidence type="ECO:0000313" key="3">
    <source>
        <dbReference type="EMBL" id="WAS95335.1"/>
    </source>
</evidence>
<accession>A0ABY7H8B5</accession>
<proteinExistence type="predicted"/>
<dbReference type="SUPFAM" id="SSF63829">
    <property type="entry name" value="Calcium-dependent phosphotriesterase"/>
    <property type="match status" value="1"/>
</dbReference>
<dbReference type="InterPro" id="IPR002372">
    <property type="entry name" value="PQQ_rpt_dom"/>
</dbReference>
<dbReference type="EMBL" id="CP114040">
    <property type="protein sequence ID" value="WAS95335.1"/>
    <property type="molecule type" value="Genomic_DNA"/>
</dbReference>
<gene>
    <name evidence="3" type="ORF">O0S08_04175</name>
</gene>
<dbReference type="Gene3D" id="2.130.10.10">
    <property type="entry name" value="YVTN repeat-like/Quinoprotein amine dehydrogenase"/>
    <property type="match status" value="1"/>
</dbReference>
<evidence type="ECO:0000256" key="1">
    <source>
        <dbReference type="SAM" id="MobiDB-lite"/>
    </source>
</evidence>
<protein>
    <submittedName>
        <fullName evidence="3">PQQ-binding-like beta-propeller repeat protein</fullName>
    </submittedName>
</protein>